<feature type="region of interest" description="Disordered" evidence="1">
    <location>
        <begin position="67"/>
        <end position="175"/>
    </location>
</feature>
<proteinExistence type="predicted"/>
<reference evidence="3 4" key="1">
    <citation type="submission" date="2023-12" db="EMBL/GenBank/DDBJ databases">
        <title>Marinobacter qingdaonensis sp. nov., isolated from the intertidal sediment of Qingdao, PR China.</title>
        <authorList>
            <person name="Li Y."/>
        </authorList>
    </citation>
    <scope>NUCLEOTIDE SEQUENCE [LARGE SCALE GENOMIC DNA]</scope>
    <source>
        <strain evidence="3 4">ASW11-75</strain>
    </source>
</reference>
<feature type="transmembrane region" description="Helical" evidence="2">
    <location>
        <begin position="37"/>
        <end position="58"/>
    </location>
</feature>
<dbReference type="SUPFAM" id="SSF48452">
    <property type="entry name" value="TPR-like"/>
    <property type="match status" value="1"/>
</dbReference>
<keyword evidence="2" id="KW-1133">Transmembrane helix</keyword>
<evidence type="ECO:0000256" key="2">
    <source>
        <dbReference type="SAM" id="Phobius"/>
    </source>
</evidence>
<sequence length="354" mass="37606">MSLLNDALRAAEQRQNRPNVASAYTGRVEAGASSRRWLIPVIAVGLGLAVAGGGYALWFEQGESNQVVTEPAQPTTPAPKPEPQAPASTVTPKPVDSGVAEPQPEAAAPSPSVLEPEPVPSAPESEAAATALTAPEKRAEHQAPAPGVAQREQPPEVPAVKQVRETPEAVDRQVSREVSQLLRRGESRLAEARLAELASGQAAPASRAVFARAMLLQDSPERALRWVTGPDAEAVPDLRLLQARALLALGRQEQAVTLLVQDVPAVRDHLEYRITLATLLQQTGQNVEAARHWSALIAVDDRRPAWWVGLAIALESQGEPAAAVKAYAQAAQLPGLSPSLTEYVRDRLNSLQAG</sequence>
<dbReference type="Gene3D" id="1.25.40.10">
    <property type="entry name" value="Tetratricopeptide repeat domain"/>
    <property type="match status" value="1"/>
</dbReference>
<keyword evidence="2" id="KW-0812">Transmembrane</keyword>
<dbReference type="InterPro" id="IPR011990">
    <property type="entry name" value="TPR-like_helical_dom_sf"/>
</dbReference>
<keyword evidence="2" id="KW-0472">Membrane</keyword>
<feature type="compositionally biased region" description="Pro residues" evidence="1">
    <location>
        <begin position="74"/>
        <end position="84"/>
    </location>
</feature>
<name>A0ABU5P3G4_9GAMM</name>
<protein>
    <recommendedName>
        <fullName evidence="5">MSHA biogenesis protein MshN</fullName>
    </recommendedName>
</protein>
<evidence type="ECO:0000256" key="1">
    <source>
        <dbReference type="SAM" id="MobiDB-lite"/>
    </source>
</evidence>
<feature type="compositionally biased region" description="Basic and acidic residues" evidence="1">
    <location>
        <begin position="162"/>
        <end position="175"/>
    </location>
</feature>
<dbReference type="Proteomes" id="UP001305746">
    <property type="component" value="Unassembled WGS sequence"/>
</dbReference>
<evidence type="ECO:0008006" key="5">
    <source>
        <dbReference type="Google" id="ProtNLM"/>
    </source>
</evidence>
<evidence type="ECO:0000313" key="3">
    <source>
        <dbReference type="EMBL" id="MEA1082574.1"/>
    </source>
</evidence>
<dbReference type="EMBL" id="JAYDCJ010000005">
    <property type="protein sequence ID" value="MEA1082574.1"/>
    <property type="molecule type" value="Genomic_DNA"/>
</dbReference>
<organism evidence="3 4">
    <name type="scientific">Marinobacter qingdaonensis</name>
    <dbReference type="NCBI Taxonomy" id="3108486"/>
    <lineage>
        <taxon>Bacteria</taxon>
        <taxon>Pseudomonadati</taxon>
        <taxon>Pseudomonadota</taxon>
        <taxon>Gammaproteobacteria</taxon>
        <taxon>Pseudomonadales</taxon>
        <taxon>Marinobacteraceae</taxon>
        <taxon>Marinobacter</taxon>
    </lineage>
</organism>
<dbReference type="RefSeq" id="WP_322857071.1">
    <property type="nucleotide sequence ID" value="NZ_JAYDCJ010000005.1"/>
</dbReference>
<feature type="compositionally biased region" description="Low complexity" evidence="1">
    <location>
        <begin position="100"/>
        <end position="134"/>
    </location>
</feature>
<gene>
    <name evidence="3" type="ORF">U5822_18050</name>
</gene>
<keyword evidence="4" id="KW-1185">Reference proteome</keyword>
<accession>A0ABU5P3G4</accession>
<comment type="caution">
    <text evidence="3">The sequence shown here is derived from an EMBL/GenBank/DDBJ whole genome shotgun (WGS) entry which is preliminary data.</text>
</comment>
<evidence type="ECO:0000313" key="4">
    <source>
        <dbReference type="Proteomes" id="UP001305746"/>
    </source>
</evidence>